<dbReference type="PANTHER" id="PTHR23505">
    <property type="entry name" value="SPINSTER"/>
    <property type="match status" value="1"/>
</dbReference>
<dbReference type="InterPro" id="IPR011701">
    <property type="entry name" value="MFS"/>
</dbReference>
<dbReference type="PROSITE" id="PS50850">
    <property type="entry name" value="MFS"/>
    <property type="match status" value="1"/>
</dbReference>
<feature type="transmembrane region" description="Helical" evidence="6">
    <location>
        <begin position="410"/>
        <end position="430"/>
    </location>
</feature>
<comment type="subcellular location">
    <subcellularLocation>
        <location evidence="1">Membrane</location>
        <topology evidence="1">Multi-pass membrane protein</topology>
    </subcellularLocation>
</comment>
<accession>A0A974S4J3</accession>
<dbReference type="Gene3D" id="1.20.1250.20">
    <property type="entry name" value="MFS general substrate transporter like domains"/>
    <property type="match status" value="1"/>
</dbReference>
<evidence type="ECO:0000256" key="5">
    <source>
        <dbReference type="ARBA" id="ARBA00023136"/>
    </source>
</evidence>
<proteinExistence type="predicted"/>
<keyword evidence="3 6" id="KW-0812">Transmembrane</keyword>
<dbReference type="CDD" id="cd17328">
    <property type="entry name" value="MFS_spinster_like"/>
    <property type="match status" value="1"/>
</dbReference>
<feature type="transmembrane region" description="Helical" evidence="6">
    <location>
        <begin position="351"/>
        <end position="375"/>
    </location>
</feature>
<organism evidence="8 9">
    <name type="scientific">Sphingomonas aliaeris</name>
    <dbReference type="NCBI Taxonomy" id="2759526"/>
    <lineage>
        <taxon>Bacteria</taxon>
        <taxon>Pseudomonadati</taxon>
        <taxon>Pseudomonadota</taxon>
        <taxon>Alphaproteobacteria</taxon>
        <taxon>Sphingomonadales</taxon>
        <taxon>Sphingomonadaceae</taxon>
        <taxon>Sphingomonas</taxon>
    </lineage>
</organism>
<dbReference type="InterPro" id="IPR036259">
    <property type="entry name" value="MFS_trans_sf"/>
</dbReference>
<gene>
    <name evidence="8" type="ORF">H5J25_02295</name>
</gene>
<feature type="transmembrane region" description="Helical" evidence="6">
    <location>
        <begin position="55"/>
        <end position="72"/>
    </location>
</feature>
<dbReference type="Pfam" id="PF07690">
    <property type="entry name" value="MFS_1"/>
    <property type="match status" value="1"/>
</dbReference>
<feature type="transmembrane region" description="Helical" evidence="6">
    <location>
        <begin position="319"/>
        <end position="339"/>
    </location>
</feature>
<dbReference type="SUPFAM" id="SSF103473">
    <property type="entry name" value="MFS general substrate transporter"/>
    <property type="match status" value="1"/>
</dbReference>
<reference evidence="9" key="1">
    <citation type="submission" date="2020-09" db="EMBL/GenBank/DDBJ databases">
        <title>Sphingomonas sp., a new species isolated from pork steak.</title>
        <authorList>
            <person name="Heidler von Heilborn D."/>
        </authorList>
    </citation>
    <scope>NUCLEOTIDE SEQUENCE [LARGE SCALE GENOMIC DNA]</scope>
</reference>
<feature type="transmembrane region" description="Helical" evidence="6">
    <location>
        <begin position="254"/>
        <end position="278"/>
    </location>
</feature>
<dbReference type="PANTHER" id="PTHR23505:SF79">
    <property type="entry name" value="PROTEIN SPINSTER"/>
    <property type="match status" value="1"/>
</dbReference>
<dbReference type="KEGG" id="sari:H5J25_02295"/>
<dbReference type="InterPro" id="IPR020846">
    <property type="entry name" value="MFS_dom"/>
</dbReference>
<dbReference type="GO" id="GO:0016020">
    <property type="term" value="C:membrane"/>
    <property type="evidence" value="ECO:0007669"/>
    <property type="project" value="UniProtKB-SubCell"/>
</dbReference>
<protein>
    <submittedName>
        <fullName evidence="8">MFS transporter</fullName>
    </submittedName>
</protein>
<dbReference type="AlphaFoldDB" id="A0A974S4J3"/>
<dbReference type="EMBL" id="CP061035">
    <property type="protein sequence ID" value="QQV77653.1"/>
    <property type="molecule type" value="Genomic_DNA"/>
</dbReference>
<keyword evidence="4 6" id="KW-1133">Transmembrane helix</keyword>
<dbReference type="GO" id="GO:0022857">
    <property type="term" value="F:transmembrane transporter activity"/>
    <property type="evidence" value="ECO:0007669"/>
    <property type="project" value="InterPro"/>
</dbReference>
<feature type="transmembrane region" description="Helical" evidence="6">
    <location>
        <begin position="172"/>
        <end position="192"/>
    </location>
</feature>
<keyword evidence="9" id="KW-1185">Reference proteome</keyword>
<evidence type="ECO:0000256" key="6">
    <source>
        <dbReference type="SAM" id="Phobius"/>
    </source>
</evidence>
<evidence type="ECO:0000256" key="1">
    <source>
        <dbReference type="ARBA" id="ARBA00004141"/>
    </source>
</evidence>
<keyword evidence="2" id="KW-0813">Transport</keyword>
<dbReference type="InterPro" id="IPR044770">
    <property type="entry name" value="MFS_spinster-like"/>
</dbReference>
<sequence length="442" mass="46543">MISAQSEIPRLTNRTWLMTVLVGVYASNFVDRMILNVLQQPIKAELHLQDWQLGMLSGTTFAFFYAFLGLYVARVAEHGDRTKVAAACILLWSVMTAICGFATQFFHLLLLRIGVAVGEAGATPTGQSLISDYYEPEKRAGALAIFQSGNTLGHVLGAVLGGVVGQAWGWRWAFIIAGAPGLILAALMLFTIREPRRMAGAREPVPDLKVVASALFGKRTFRWMALGTAATLFASYSISSFISPHLMRSYGVSLQTAGLLGGVGGGLMLGVGTLIGGFSAQALARSDRSWLLRVPGITLLAAGPLCVLTFSGLALEVTITAFLLMNLCVGTFQGPVFAINHSLVSARMRATASAILLLLITLGGLGLGPLLIGIASDRLASMSFGGENFATVCAGGSSPLEACALASAEGLRLALISCCLVFAFAGICFLRSTRTIAADVLD</sequence>
<feature type="domain" description="Major facilitator superfamily (MFS) profile" evidence="7">
    <location>
        <begin position="16"/>
        <end position="434"/>
    </location>
</feature>
<evidence type="ECO:0000259" key="7">
    <source>
        <dbReference type="PROSITE" id="PS50850"/>
    </source>
</evidence>
<dbReference type="Proteomes" id="UP000595894">
    <property type="component" value="Chromosome"/>
</dbReference>
<evidence type="ECO:0000256" key="3">
    <source>
        <dbReference type="ARBA" id="ARBA00022692"/>
    </source>
</evidence>
<feature type="transmembrane region" description="Helical" evidence="6">
    <location>
        <begin position="84"/>
        <end position="106"/>
    </location>
</feature>
<name>A0A974S4J3_9SPHN</name>
<evidence type="ECO:0000313" key="9">
    <source>
        <dbReference type="Proteomes" id="UP000595894"/>
    </source>
</evidence>
<evidence type="ECO:0000313" key="8">
    <source>
        <dbReference type="EMBL" id="QQV77653.1"/>
    </source>
</evidence>
<feature type="transmembrane region" description="Helical" evidence="6">
    <location>
        <begin position="290"/>
        <end position="313"/>
    </location>
</feature>
<feature type="transmembrane region" description="Helical" evidence="6">
    <location>
        <begin position="223"/>
        <end position="242"/>
    </location>
</feature>
<feature type="transmembrane region" description="Helical" evidence="6">
    <location>
        <begin position="16"/>
        <end position="35"/>
    </location>
</feature>
<evidence type="ECO:0000256" key="2">
    <source>
        <dbReference type="ARBA" id="ARBA00022448"/>
    </source>
</evidence>
<dbReference type="RefSeq" id="WP_202094355.1">
    <property type="nucleotide sequence ID" value="NZ_CP061035.1"/>
</dbReference>
<evidence type="ECO:0000256" key="4">
    <source>
        <dbReference type="ARBA" id="ARBA00022989"/>
    </source>
</evidence>
<keyword evidence="5 6" id="KW-0472">Membrane</keyword>